<accession>A0A2Z2UBV4</accession>
<evidence type="ECO:0000313" key="1">
    <source>
        <dbReference type="EMBL" id="ATN92942.1"/>
    </source>
</evidence>
<protein>
    <submittedName>
        <fullName evidence="1">Uncharacterized protein</fullName>
    </submittedName>
</protein>
<gene>
    <name evidence="1" type="ORF">RPSC1_11</name>
</gene>
<proteinExistence type="predicted"/>
<keyword evidence="2" id="KW-1185">Reference proteome</keyword>
<organism evidence="1 2">
    <name type="scientific">Ralstonia phage RPSC1</name>
    <dbReference type="NCBI Taxonomy" id="2041351"/>
    <lineage>
        <taxon>Viruses</taxon>
        <taxon>Duplodnaviria</taxon>
        <taxon>Heunggongvirae</taxon>
        <taxon>Uroviricota</taxon>
        <taxon>Caudoviricetes</taxon>
        <taxon>Autographivirales</taxon>
        <taxon>Autotranscriptaviridae</taxon>
        <taxon>Stompelvirus</taxon>
        <taxon>Stompelvirus RPSC1</taxon>
    </lineage>
</organism>
<reference evidence="1 2" key="1">
    <citation type="journal article" date="2018" name="Arch. Virol.">
        <title>Genomic characterization of the novel Ralstonia phage RPSC1.</title>
        <authorList>
            <person name="Liao M."/>
        </authorList>
    </citation>
    <scope>NUCLEOTIDE SEQUENCE [LARGE SCALE GENOMIC DNA]</scope>
</reference>
<dbReference type="Proteomes" id="UP000258840">
    <property type="component" value="Segment"/>
</dbReference>
<dbReference type="EMBL" id="MF893341">
    <property type="protein sequence ID" value="ATN92942.1"/>
    <property type="molecule type" value="Genomic_DNA"/>
</dbReference>
<sequence length="145" mass="15580">MTTIDQRIEAAKEVQHSLQVNLQELIEASKKMTPKLRTLYVIDVAGVYIKFVDGKSFPCGPDHATRFNRPQAIHMAPQVRNGNGTAGVAVGYLEALNAAIVDGAAALRQVTDILKDLAHDAMQGVEEVAEVTVISPTMQILEGGA</sequence>
<evidence type="ECO:0000313" key="2">
    <source>
        <dbReference type="Proteomes" id="UP000258840"/>
    </source>
</evidence>
<name>A0A2Z2UBV4_9CAUD</name>